<dbReference type="STRING" id="104452.A0A0L7KTP6"/>
<feature type="domain" description="DUF5641" evidence="2">
    <location>
        <begin position="317"/>
        <end position="375"/>
    </location>
</feature>
<evidence type="ECO:0000256" key="1">
    <source>
        <dbReference type="SAM" id="MobiDB-lite"/>
    </source>
</evidence>
<evidence type="ECO:0000259" key="2">
    <source>
        <dbReference type="Pfam" id="PF18701"/>
    </source>
</evidence>
<organism evidence="3 4">
    <name type="scientific">Operophtera brumata</name>
    <name type="common">Winter moth</name>
    <name type="synonym">Phalaena brumata</name>
    <dbReference type="NCBI Taxonomy" id="104452"/>
    <lineage>
        <taxon>Eukaryota</taxon>
        <taxon>Metazoa</taxon>
        <taxon>Ecdysozoa</taxon>
        <taxon>Arthropoda</taxon>
        <taxon>Hexapoda</taxon>
        <taxon>Insecta</taxon>
        <taxon>Pterygota</taxon>
        <taxon>Neoptera</taxon>
        <taxon>Endopterygota</taxon>
        <taxon>Lepidoptera</taxon>
        <taxon>Glossata</taxon>
        <taxon>Ditrysia</taxon>
        <taxon>Geometroidea</taxon>
        <taxon>Geometridae</taxon>
        <taxon>Larentiinae</taxon>
        <taxon>Operophtera</taxon>
    </lineage>
</organism>
<feature type="compositionally biased region" description="Basic and acidic residues" evidence="1">
    <location>
        <begin position="300"/>
        <end position="323"/>
    </location>
</feature>
<gene>
    <name evidence="3" type="ORF">OBRU01_13153</name>
</gene>
<evidence type="ECO:0000313" key="4">
    <source>
        <dbReference type="Proteomes" id="UP000037510"/>
    </source>
</evidence>
<reference evidence="3 4" key="1">
    <citation type="journal article" date="2015" name="Genome Biol. Evol.">
        <title>The genome of winter moth (Operophtera brumata) provides a genomic perspective on sexual dimorphism and phenology.</title>
        <authorList>
            <person name="Derks M.F."/>
            <person name="Smit S."/>
            <person name="Salis L."/>
            <person name="Schijlen E."/>
            <person name="Bossers A."/>
            <person name="Mateman C."/>
            <person name="Pijl A.S."/>
            <person name="de Ridder D."/>
            <person name="Groenen M.A."/>
            <person name="Visser M.E."/>
            <person name="Megens H.J."/>
        </authorList>
    </citation>
    <scope>NUCLEOTIDE SEQUENCE [LARGE SCALE GENOMIC DNA]</scope>
    <source>
        <strain evidence="3">WM2013NL</strain>
        <tissue evidence="3">Head and thorax</tissue>
    </source>
</reference>
<keyword evidence="4" id="KW-1185">Reference proteome</keyword>
<protein>
    <submittedName>
        <fullName evidence="3">RNase H and integrase-like protein</fullName>
    </submittedName>
</protein>
<feature type="compositionally biased region" description="Basic and acidic residues" evidence="1">
    <location>
        <begin position="229"/>
        <end position="245"/>
    </location>
</feature>
<comment type="caution">
    <text evidence="3">The sequence shown here is derived from an EMBL/GenBank/DDBJ whole genome shotgun (WGS) entry which is preliminary data.</text>
</comment>
<proteinExistence type="predicted"/>
<feature type="region of interest" description="Disordered" evidence="1">
    <location>
        <begin position="119"/>
        <end position="157"/>
    </location>
</feature>
<accession>A0A0L7KTP6</accession>
<evidence type="ECO:0000313" key="3">
    <source>
        <dbReference type="EMBL" id="KOB66404.1"/>
    </source>
</evidence>
<dbReference type="AlphaFoldDB" id="A0A0L7KTP6"/>
<dbReference type="Pfam" id="PF18701">
    <property type="entry name" value="DUF5641"/>
    <property type="match status" value="1"/>
</dbReference>
<dbReference type="InterPro" id="IPR040676">
    <property type="entry name" value="DUF5641"/>
</dbReference>
<name>A0A0L7KTP6_OPEBR</name>
<sequence length="391" mass="42066">MDARNCDPSHVTVTGGEASQAPREYLVQAPETVRDPSNSGLASALSDLRTKIEEGDPECLKRMCAADFLTVAIAVLWRQTGALSRNLRFTGQAGVAVVLPPPAPLQTYAQVLADPVVRSPRGNRSATQGRAQVPTRSAPVPRQENTHVTAPAQRPMTERQRKVFLAVQNALRRTKSTMRKDTITKLGLSKESVREKILAMPDSRLRPLPSGKSWLVELGFVSADNPKDWHTKAKAREERDKRRPPAEVVQPTDALIPEKDGTQSGAAQALPKPRPPPVRPAEVQPEASASGAIPKKGRNPKADAKPSGKKPEAVEGPAIKKGDVVLIADPNLPRNVWPRGLITSTYPGGDGIVRAVDVLTKGGTLRRPTKKLILLQQSESSSTSGVPATAH</sequence>
<dbReference type="Proteomes" id="UP000037510">
    <property type="component" value="Unassembled WGS sequence"/>
</dbReference>
<feature type="region of interest" description="Disordered" evidence="1">
    <location>
        <begin position="229"/>
        <end position="323"/>
    </location>
</feature>
<dbReference type="EMBL" id="JTDY01005976">
    <property type="protein sequence ID" value="KOB66404.1"/>
    <property type="molecule type" value="Genomic_DNA"/>
</dbReference>